<proteinExistence type="predicted"/>
<dbReference type="PROSITE" id="PS00622">
    <property type="entry name" value="HTH_LUXR_1"/>
    <property type="match status" value="1"/>
</dbReference>
<reference evidence="2" key="1">
    <citation type="submission" date="2021-01" db="EMBL/GenBank/DDBJ databases">
        <title>Whole genome shotgun sequence of Sinosporangium siamense NBRC 109515.</title>
        <authorList>
            <person name="Komaki H."/>
            <person name="Tamura T."/>
        </authorList>
    </citation>
    <scope>NUCLEOTIDE SEQUENCE</scope>
    <source>
        <strain evidence="2">NBRC 109515</strain>
    </source>
</reference>
<dbReference type="InterPro" id="IPR016032">
    <property type="entry name" value="Sig_transdc_resp-reg_C-effctor"/>
</dbReference>
<dbReference type="SMART" id="SM00421">
    <property type="entry name" value="HTH_LUXR"/>
    <property type="match status" value="1"/>
</dbReference>
<dbReference type="Proteomes" id="UP000606172">
    <property type="component" value="Unassembled WGS sequence"/>
</dbReference>
<dbReference type="PRINTS" id="PR00038">
    <property type="entry name" value="HTHLUXR"/>
</dbReference>
<dbReference type="PANTHER" id="PTHR47691">
    <property type="entry name" value="REGULATOR-RELATED"/>
    <property type="match status" value="1"/>
</dbReference>
<evidence type="ECO:0000313" key="2">
    <source>
        <dbReference type="EMBL" id="GII90285.1"/>
    </source>
</evidence>
<dbReference type="Gene3D" id="1.10.10.10">
    <property type="entry name" value="Winged helix-like DNA-binding domain superfamily/Winged helix DNA-binding domain"/>
    <property type="match status" value="1"/>
</dbReference>
<comment type="caution">
    <text evidence="2">The sequence shown here is derived from an EMBL/GenBank/DDBJ whole genome shotgun (WGS) entry which is preliminary data.</text>
</comment>
<dbReference type="PROSITE" id="PS50043">
    <property type="entry name" value="HTH_LUXR_2"/>
    <property type="match status" value="1"/>
</dbReference>
<dbReference type="InterPro" id="IPR000792">
    <property type="entry name" value="Tscrpt_reg_LuxR_C"/>
</dbReference>
<dbReference type="InterPro" id="IPR027417">
    <property type="entry name" value="P-loop_NTPase"/>
</dbReference>
<dbReference type="CDD" id="cd06170">
    <property type="entry name" value="LuxR_C_like"/>
    <property type="match status" value="1"/>
</dbReference>
<dbReference type="SUPFAM" id="SSF46894">
    <property type="entry name" value="C-terminal effector domain of the bipartite response regulators"/>
    <property type="match status" value="1"/>
</dbReference>
<dbReference type="SUPFAM" id="SSF52540">
    <property type="entry name" value="P-loop containing nucleoside triphosphate hydrolases"/>
    <property type="match status" value="1"/>
</dbReference>
<protein>
    <recommendedName>
        <fullName evidence="1">HTH luxR-type domain-containing protein</fullName>
    </recommendedName>
</protein>
<organism evidence="2 3">
    <name type="scientific">Sinosporangium siamense</name>
    <dbReference type="NCBI Taxonomy" id="1367973"/>
    <lineage>
        <taxon>Bacteria</taxon>
        <taxon>Bacillati</taxon>
        <taxon>Actinomycetota</taxon>
        <taxon>Actinomycetes</taxon>
        <taxon>Streptosporangiales</taxon>
        <taxon>Streptosporangiaceae</taxon>
        <taxon>Sinosporangium</taxon>
    </lineage>
</organism>
<dbReference type="GO" id="GO:0006355">
    <property type="term" value="P:regulation of DNA-templated transcription"/>
    <property type="evidence" value="ECO:0007669"/>
    <property type="project" value="InterPro"/>
</dbReference>
<keyword evidence="3" id="KW-1185">Reference proteome</keyword>
<dbReference type="Pfam" id="PF00196">
    <property type="entry name" value="GerE"/>
    <property type="match status" value="1"/>
</dbReference>
<dbReference type="PANTHER" id="PTHR47691:SF3">
    <property type="entry name" value="HTH-TYPE TRANSCRIPTIONAL REGULATOR RV0890C-RELATED"/>
    <property type="match status" value="1"/>
</dbReference>
<dbReference type="RefSeq" id="WP_204020606.1">
    <property type="nucleotide sequence ID" value="NZ_BOOW01000006.1"/>
</dbReference>
<dbReference type="PRINTS" id="PR00830">
    <property type="entry name" value="ENDOLAPTASE"/>
</dbReference>
<evidence type="ECO:0000313" key="3">
    <source>
        <dbReference type="Proteomes" id="UP000606172"/>
    </source>
</evidence>
<dbReference type="InterPro" id="IPR036388">
    <property type="entry name" value="WH-like_DNA-bd_sf"/>
</dbReference>
<accession>A0A919V2U1</accession>
<feature type="domain" description="HTH luxR-type" evidence="1">
    <location>
        <begin position="397"/>
        <end position="462"/>
    </location>
</feature>
<evidence type="ECO:0000259" key="1">
    <source>
        <dbReference type="PROSITE" id="PS50043"/>
    </source>
</evidence>
<dbReference type="EMBL" id="BOOW01000006">
    <property type="protein sequence ID" value="GII90285.1"/>
    <property type="molecule type" value="Genomic_DNA"/>
</dbReference>
<dbReference type="GO" id="GO:0003677">
    <property type="term" value="F:DNA binding"/>
    <property type="evidence" value="ECO:0007669"/>
    <property type="project" value="InterPro"/>
</dbReference>
<gene>
    <name evidence="2" type="ORF">Ssi02_05160</name>
</gene>
<sequence length="467" mass="49110">MQPRRPGYLASDITPLIGRAADVTEGVRLLGETRLLTVMGPPGVGKSRVGAQIARLSGRRFPDGVWQIELSSVPAGSCPAPHIASALGLGEGSPGARDTEVGRVVSALRGQRALLLLDTCEHVVDGVALLAESLLRRAPRVRVLATSRRPLNVPGERLLAVPPLSLPDPEPPIRQGRAARAGDPGLSGMSAPAVQLFAERAAAADPGFALTPGVLPVVTAICRRLDGVPLAIELAAARLRSLSVQELLEWLAEPFEVLSGSRSMLSRHRDMRSAIEWSHALCDPERRDLWAALSALDAPFDLEAVESVWSPVAAGPAAGPLAGLVDESVVLREPGESGVLYRLPYLHAEFARRAGGALPHIVPSPRPGADVRVAASALTRSDLAVPAPEPAPEPPSADAAAAALSPRELQVAVLITKGMTNREIAVQLGIAKRTVDAHVRNILTKGSLASRTQVASWVAVQRQCVDV</sequence>
<name>A0A919V2U1_9ACTN</name>
<dbReference type="Gene3D" id="3.40.50.300">
    <property type="entry name" value="P-loop containing nucleotide triphosphate hydrolases"/>
    <property type="match status" value="1"/>
</dbReference>
<dbReference type="AlphaFoldDB" id="A0A919V2U1"/>